<sequence>MLASTLGCSPAPRPAPQAAAQNPVAFPAPQGPAKATATNFCAVKSPESWTRATASGTIGHAPGENLFPVAVAPDGSSLFAEAGHGAAHMNELIWLREHGTRRQTVFTLQAPYLGFGQMDFDGRWLVFAANKSQDVVGAWDLFAWDSAAGGAPHMIAHDDATAPGAPLLWPAVRNGTATWIQATPDASRQVHLYTLAGDVDRIVHTGHLASPILVGDLAVWPESTSADAPGQLTAVSVSTGAPAALPATLAAIRKPASIASDGTTWVWSSADSRTLSAWRAGWAAPVTVRTVDGDDAIDGIHVAGDLVTWTGSTATYAADLRSRSFTQMSVQYGAALGNGRAITVSYPDGEIKADSMTYVTYVLAGADLPALPTC</sequence>
<dbReference type="Proteomes" id="UP000622552">
    <property type="component" value="Unassembled WGS sequence"/>
</dbReference>
<evidence type="ECO:0000313" key="3">
    <source>
        <dbReference type="Proteomes" id="UP000622552"/>
    </source>
</evidence>
<protein>
    <submittedName>
        <fullName evidence="2">Uncharacterized protein</fullName>
    </submittedName>
</protein>
<keyword evidence="3" id="KW-1185">Reference proteome</keyword>
<dbReference type="SUPFAM" id="SSF69322">
    <property type="entry name" value="Tricorn protease domain 2"/>
    <property type="match status" value="1"/>
</dbReference>
<accession>A0A8J7KIM0</accession>
<feature type="region of interest" description="Disordered" evidence="1">
    <location>
        <begin position="1"/>
        <end position="31"/>
    </location>
</feature>
<feature type="compositionally biased region" description="Low complexity" evidence="1">
    <location>
        <begin position="16"/>
        <end position="28"/>
    </location>
</feature>
<dbReference type="RefSeq" id="WP_197001529.1">
    <property type="nucleotide sequence ID" value="NZ_BONS01000033.1"/>
</dbReference>
<dbReference type="AlphaFoldDB" id="A0A8J7KIM0"/>
<proteinExistence type="predicted"/>
<evidence type="ECO:0000256" key="1">
    <source>
        <dbReference type="SAM" id="MobiDB-lite"/>
    </source>
</evidence>
<evidence type="ECO:0000313" key="2">
    <source>
        <dbReference type="EMBL" id="MBG6134271.1"/>
    </source>
</evidence>
<organism evidence="2 3">
    <name type="scientific">Longispora fulva</name>
    <dbReference type="NCBI Taxonomy" id="619741"/>
    <lineage>
        <taxon>Bacteria</taxon>
        <taxon>Bacillati</taxon>
        <taxon>Actinomycetota</taxon>
        <taxon>Actinomycetes</taxon>
        <taxon>Micromonosporales</taxon>
        <taxon>Micromonosporaceae</taxon>
        <taxon>Longispora</taxon>
    </lineage>
</organism>
<dbReference type="EMBL" id="JADOUF010000001">
    <property type="protein sequence ID" value="MBG6134271.1"/>
    <property type="molecule type" value="Genomic_DNA"/>
</dbReference>
<comment type="caution">
    <text evidence="2">The sequence shown here is derived from an EMBL/GenBank/DDBJ whole genome shotgun (WGS) entry which is preliminary data.</text>
</comment>
<name>A0A8J7KIM0_9ACTN</name>
<reference evidence="2" key="1">
    <citation type="submission" date="2020-11" db="EMBL/GenBank/DDBJ databases">
        <title>Sequencing the genomes of 1000 actinobacteria strains.</title>
        <authorList>
            <person name="Klenk H.-P."/>
        </authorList>
    </citation>
    <scope>NUCLEOTIDE SEQUENCE</scope>
    <source>
        <strain evidence="2">DSM 45356</strain>
    </source>
</reference>
<gene>
    <name evidence="2" type="ORF">IW245_000465</name>
</gene>